<reference evidence="2" key="1">
    <citation type="submission" date="2009-07" db="EMBL/GenBank/DDBJ databases">
        <authorList>
            <person name="Carlson J."/>
            <person name="Booth B."/>
            <person name="Frise E."/>
            <person name="Sandler J."/>
            <person name="Wan K."/>
            <person name="Yu C."/>
            <person name="Celniker S."/>
        </authorList>
    </citation>
    <scope>NUCLEOTIDE SEQUENCE</scope>
</reference>
<feature type="compositionally biased region" description="Pro residues" evidence="1">
    <location>
        <begin position="1"/>
        <end position="11"/>
    </location>
</feature>
<dbReference type="EMBL" id="BT088938">
    <property type="protein sequence ID" value="ACT67261.1"/>
    <property type="molecule type" value="mRNA"/>
</dbReference>
<protein>
    <submittedName>
        <fullName evidence="2">MIP13003p</fullName>
    </submittedName>
</protein>
<feature type="non-terminal residue" evidence="2">
    <location>
        <position position="1"/>
    </location>
</feature>
<organism evidence="2">
    <name type="scientific">Drosophila melanogaster</name>
    <name type="common">Fruit fly</name>
    <dbReference type="NCBI Taxonomy" id="7227"/>
    <lineage>
        <taxon>Eukaryota</taxon>
        <taxon>Metazoa</taxon>
        <taxon>Ecdysozoa</taxon>
        <taxon>Arthropoda</taxon>
        <taxon>Hexapoda</taxon>
        <taxon>Insecta</taxon>
        <taxon>Pterygota</taxon>
        <taxon>Neoptera</taxon>
        <taxon>Endopterygota</taxon>
        <taxon>Diptera</taxon>
        <taxon>Brachycera</taxon>
        <taxon>Muscomorpha</taxon>
        <taxon>Ephydroidea</taxon>
        <taxon>Drosophilidae</taxon>
        <taxon>Drosophila</taxon>
        <taxon>Sophophora</taxon>
    </lineage>
</organism>
<dbReference type="AlphaFoldDB" id="C6SUU6"/>
<accession>C6SUU6</accession>
<feature type="region of interest" description="Disordered" evidence="1">
    <location>
        <begin position="1"/>
        <end position="50"/>
    </location>
</feature>
<evidence type="ECO:0000256" key="1">
    <source>
        <dbReference type="SAM" id="MobiDB-lite"/>
    </source>
</evidence>
<sequence>VVRPPSKPSPVPRRTAAVAANVPIPRHSSPSNPDAGITDRFCRRGSPVPE</sequence>
<name>C6SUU6_DROME</name>
<evidence type="ECO:0000313" key="2">
    <source>
        <dbReference type="EMBL" id="ACT67261.1"/>
    </source>
</evidence>
<proteinExistence type="evidence at transcript level"/>
<gene>
    <name evidence="2" type="primary">Su(var)2-10-RA</name>
</gene>